<comment type="caution">
    <text evidence="5">The sequence shown here is derived from an EMBL/GenBank/DDBJ whole genome shotgun (WGS) entry which is preliminary data.</text>
</comment>
<dbReference type="RefSeq" id="XP_040724443.1">
    <property type="nucleotide sequence ID" value="XM_040871309.1"/>
</dbReference>
<keyword evidence="1" id="KW-0812">Transmembrane</keyword>
<feature type="compositionally biased region" description="Gly residues" evidence="4">
    <location>
        <begin position="84"/>
        <end position="96"/>
    </location>
</feature>
<evidence type="ECO:0000313" key="5">
    <source>
        <dbReference type="EMBL" id="ORY80798.1"/>
    </source>
</evidence>
<dbReference type="AlphaFoldDB" id="A0A1Y2FA63"/>
<organism evidence="5 6">
    <name type="scientific">Protomyces lactucae-debilis</name>
    <dbReference type="NCBI Taxonomy" id="2754530"/>
    <lineage>
        <taxon>Eukaryota</taxon>
        <taxon>Fungi</taxon>
        <taxon>Dikarya</taxon>
        <taxon>Ascomycota</taxon>
        <taxon>Taphrinomycotina</taxon>
        <taxon>Taphrinomycetes</taxon>
        <taxon>Taphrinales</taxon>
        <taxon>Protomycetaceae</taxon>
        <taxon>Protomyces</taxon>
    </lineage>
</organism>
<keyword evidence="2" id="KW-1133">Transmembrane helix</keyword>
<gene>
    <name evidence="5" type="ORF">BCR37DRAFT_393470</name>
</gene>
<evidence type="ECO:0000256" key="4">
    <source>
        <dbReference type="SAM" id="MobiDB-lite"/>
    </source>
</evidence>
<sequence>MAIEDVSLAGSEPELVMGDESDPEEVDISTVDTDIMTPHLRQRAPLYGPPRPPHMQQAPADFAGMPMEDPFAILQQMGIGQRGAGGDPFGFSGGQGFPQSPAGMSSHQQQQQKQQTEAAQKTARTNKLWQVLHLSAIALLVIFLRRESIPSYGLRAPSKIGGQAEPIFWYCATIELILQTLRFFIGGAQVQGSMIATMALCSHPHTTSTPWYSHATVSY</sequence>
<dbReference type="EMBL" id="MCFI01000012">
    <property type="protein sequence ID" value="ORY80798.1"/>
    <property type="molecule type" value="Genomic_DNA"/>
</dbReference>
<name>A0A1Y2FA63_PROLT</name>
<dbReference type="GO" id="GO:0006890">
    <property type="term" value="P:retrograde vesicle-mediated transport, Golgi to endoplasmic reticulum"/>
    <property type="evidence" value="ECO:0007669"/>
    <property type="project" value="TreeGrafter"/>
</dbReference>
<dbReference type="InterPro" id="IPR028143">
    <property type="entry name" value="Get2/sif1"/>
</dbReference>
<feature type="compositionally biased region" description="Low complexity" evidence="4">
    <location>
        <begin position="108"/>
        <end position="121"/>
    </location>
</feature>
<evidence type="ECO:0000256" key="3">
    <source>
        <dbReference type="ARBA" id="ARBA00023136"/>
    </source>
</evidence>
<evidence type="ECO:0000256" key="1">
    <source>
        <dbReference type="ARBA" id="ARBA00022692"/>
    </source>
</evidence>
<evidence type="ECO:0000313" key="6">
    <source>
        <dbReference type="Proteomes" id="UP000193685"/>
    </source>
</evidence>
<accession>A0A1Y2FA63</accession>
<dbReference type="PANTHER" id="PTHR28263:SF1">
    <property type="entry name" value="GOLGI TO ER TRAFFIC PROTEIN 2"/>
    <property type="match status" value="1"/>
</dbReference>
<dbReference type="PANTHER" id="PTHR28263">
    <property type="entry name" value="GOLGI TO ER TRAFFIC PROTEIN 2"/>
    <property type="match status" value="1"/>
</dbReference>
<feature type="region of interest" description="Disordered" evidence="4">
    <location>
        <begin position="1"/>
        <end position="25"/>
    </location>
</feature>
<keyword evidence="6" id="KW-1185">Reference proteome</keyword>
<dbReference type="Proteomes" id="UP000193685">
    <property type="component" value="Unassembled WGS sequence"/>
</dbReference>
<protein>
    <submittedName>
        <fullName evidence="5">Uncharacterized protein</fullName>
    </submittedName>
</protein>
<proteinExistence type="predicted"/>
<dbReference type="GeneID" id="63787908"/>
<feature type="region of interest" description="Disordered" evidence="4">
    <location>
        <begin position="84"/>
        <end position="121"/>
    </location>
</feature>
<reference evidence="5 6" key="1">
    <citation type="submission" date="2016-07" db="EMBL/GenBank/DDBJ databases">
        <title>Pervasive Adenine N6-methylation of Active Genes in Fungi.</title>
        <authorList>
            <consortium name="DOE Joint Genome Institute"/>
            <person name="Mondo S.J."/>
            <person name="Dannebaum R.O."/>
            <person name="Kuo R.C."/>
            <person name="Labutti K."/>
            <person name="Haridas S."/>
            <person name="Kuo A."/>
            <person name="Salamov A."/>
            <person name="Ahrendt S.R."/>
            <person name="Lipzen A."/>
            <person name="Sullivan W."/>
            <person name="Andreopoulos W.B."/>
            <person name="Clum A."/>
            <person name="Lindquist E."/>
            <person name="Daum C."/>
            <person name="Ramamoorthy G.K."/>
            <person name="Gryganskyi A."/>
            <person name="Culley D."/>
            <person name="Magnuson J.K."/>
            <person name="James T.Y."/>
            <person name="O'Malley M.A."/>
            <person name="Stajich J.E."/>
            <person name="Spatafora J.W."/>
            <person name="Visel A."/>
            <person name="Grigoriev I.V."/>
        </authorList>
    </citation>
    <scope>NUCLEOTIDE SEQUENCE [LARGE SCALE GENOMIC DNA]</scope>
    <source>
        <strain evidence="5 6">12-1054</strain>
    </source>
</reference>
<evidence type="ECO:0000256" key="2">
    <source>
        <dbReference type="ARBA" id="ARBA00022989"/>
    </source>
</evidence>
<keyword evidence="3" id="KW-0472">Membrane</keyword>